<dbReference type="Gene3D" id="3.60.15.10">
    <property type="entry name" value="Ribonuclease Z/Hydroxyacylglutathione hydrolase-like"/>
    <property type="match status" value="1"/>
</dbReference>
<evidence type="ECO:0000313" key="7">
    <source>
        <dbReference type="Proteomes" id="UP000886757"/>
    </source>
</evidence>
<keyword evidence="3" id="KW-0378">Hydrolase</keyword>
<dbReference type="InterPro" id="IPR051453">
    <property type="entry name" value="MBL_Glyoxalase_II"/>
</dbReference>
<dbReference type="GO" id="GO:0046872">
    <property type="term" value="F:metal ion binding"/>
    <property type="evidence" value="ECO:0007669"/>
    <property type="project" value="UniProtKB-KW"/>
</dbReference>
<comment type="caution">
    <text evidence="6">The sequence shown here is derived from an EMBL/GenBank/DDBJ whole genome shotgun (WGS) entry which is preliminary data.</text>
</comment>
<dbReference type="Proteomes" id="UP000886757">
    <property type="component" value="Unassembled WGS sequence"/>
</dbReference>
<accession>A0A9D1ADD3</accession>
<evidence type="ECO:0000256" key="2">
    <source>
        <dbReference type="ARBA" id="ARBA00022723"/>
    </source>
</evidence>
<proteinExistence type="predicted"/>
<sequence>MGELRIETMVLGMVGTNCYLAVNQKTKELLILDPADDGVGIQKRITDLGAAPAAVLLTHGHFDHIGAAQYLRDTYRIPVCAMETEREVLEDPAKNLTAMSGQTLSLKADRFFKDGEEAELAGFSIRVIHTPGHTAGGCCYYFPDEGVLFSGDTLFAESIGRTDFPTGSMGTLVRSIQEKLFGLPDETKVYPGHGEETQIRWEKRYNPFCRS</sequence>
<evidence type="ECO:0000256" key="4">
    <source>
        <dbReference type="ARBA" id="ARBA00022833"/>
    </source>
</evidence>
<dbReference type="Pfam" id="PF00753">
    <property type="entry name" value="Lactamase_B"/>
    <property type="match status" value="1"/>
</dbReference>
<feature type="domain" description="Metallo-beta-lactamase" evidence="5">
    <location>
        <begin position="15"/>
        <end position="193"/>
    </location>
</feature>
<keyword evidence="4" id="KW-0862">Zinc</keyword>
<keyword evidence="2" id="KW-0479">Metal-binding</keyword>
<dbReference type="EMBL" id="DVGK01000115">
    <property type="protein sequence ID" value="HIR14290.1"/>
    <property type="molecule type" value="Genomic_DNA"/>
</dbReference>
<organism evidence="6 7">
    <name type="scientific">Candidatus Choladousia intestinavium</name>
    <dbReference type="NCBI Taxonomy" id="2840727"/>
    <lineage>
        <taxon>Bacteria</taxon>
        <taxon>Bacillati</taxon>
        <taxon>Bacillota</taxon>
        <taxon>Clostridia</taxon>
        <taxon>Lachnospirales</taxon>
        <taxon>Lachnospiraceae</taxon>
        <taxon>Lachnospiraceae incertae sedis</taxon>
        <taxon>Candidatus Choladousia</taxon>
    </lineage>
</organism>
<evidence type="ECO:0000256" key="1">
    <source>
        <dbReference type="ARBA" id="ARBA00001947"/>
    </source>
</evidence>
<dbReference type="SMART" id="SM00849">
    <property type="entry name" value="Lactamase_B"/>
    <property type="match status" value="1"/>
</dbReference>
<comment type="cofactor">
    <cofactor evidence="1">
        <name>Zn(2+)</name>
        <dbReference type="ChEBI" id="CHEBI:29105"/>
    </cofactor>
</comment>
<dbReference type="PANTHER" id="PTHR46233">
    <property type="entry name" value="HYDROXYACYLGLUTATHIONE HYDROLASE GLOC"/>
    <property type="match status" value="1"/>
</dbReference>
<protein>
    <submittedName>
        <fullName evidence="6">MBL fold metallo-hydrolase</fullName>
    </submittedName>
</protein>
<name>A0A9D1ADD3_9FIRM</name>
<evidence type="ECO:0000259" key="5">
    <source>
        <dbReference type="SMART" id="SM00849"/>
    </source>
</evidence>
<dbReference type="InterPro" id="IPR036866">
    <property type="entry name" value="RibonucZ/Hydroxyglut_hydro"/>
</dbReference>
<evidence type="ECO:0000313" key="6">
    <source>
        <dbReference type="EMBL" id="HIR14290.1"/>
    </source>
</evidence>
<dbReference type="InterPro" id="IPR001279">
    <property type="entry name" value="Metallo-B-lactamas"/>
</dbReference>
<reference evidence="6" key="1">
    <citation type="submission" date="2020-10" db="EMBL/GenBank/DDBJ databases">
        <authorList>
            <person name="Gilroy R."/>
        </authorList>
    </citation>
    <scope>NUCLEOTIDE SEQUENCE</scope>
    <source>
        <strain evidence="6">ChiSjej4B22-8148</strain>
    </source>
</reference>
<dbReference type="SUPFAM" id="SSF56281">
    <property type="entry name" value="Metallo-hydrolase/oxidoreductase"/>
    <property type="match status" value="1"/>
</dbReference>
<dbReference type="CDD" id="cd06262">
    <property type="entry name" value="metallo-hydrolase-like_MBL-fold"/>
    <property type="match status" value="1"/>
</dbReference>
<dbReference type="GO" id="GO:0016787">
    <property type="term" value="F:hydrolase activity"/>
    <property type="evidence" value="ECO:0007669"/>
    <property type="project" value="UniProtKB-KW"/>
</dbReference>
<gene>
    <name evidence="6" type="ORF">IAB31_10265</name>
</gene>
<dbReference type="PANTHER" id="PTHR46233:SF3">
    <property type="entry name" value="HYDROXYACYLGLUTATHIONE HYDROLASE GLOC"/>
    <property type="match status" value="1"/>
</dbReference>
<reference evidence="6" key="2">
    <citation type="journal article" date="2021" name="PeerJ">
        <title>Extensive microbial diversity within the chicken gut microbiome revealed by metagenomics and culture.</title>
        <authorList>
            <person name="Gilroy R."/>
            <person name="Ravi A."/>
            <person name="Getino M."/>
            <person name="Pursley I."/>
            <person name="Horton D.L."/>
            <person name="Alikhan N.F."/>
            <person name="Baker D."/>
            <person name="Gharbi K."/>
            <person name="Hall N."/>
            <person name="Watson M."/>
            <person name="Adriaenssens E.M."/>
            <person name="Foster-Nyarko E."/>
            <person name="Jarju S."/>
            <person name="Secka A."/>
            <person name="Antonio M."/>
            <person name="Oren A."/>
            <person name="Chaudhuri R.R."/>
            <person name="La Ragione R."/>
            <person name="Hildebrand F."/>
            <person name="Pallen M.J."/>
        </authorList>
    </citation>
    <scope>NUCLEOTIDE SEQUENCE</scope>
    <source>
        <strain evidence="6">ChiSjej4B22-8148</strain>
    </source>
</reference>
<evidence type="ECO:0000256" key="3">
    <source>
        <dbReference type="ARBA" id="ARBA00022801"/>
    </source>
</evidence>
<dbReference type="AlphaFoldDB" id="A0A9D1ADD3"/>